<comment type="caution">
    <text evidence="3">The sequence shown here is derived from an EMBL/GenBank/DDBJ whole genome shotgun (WGS) entry which is preliminary data.</text>
</comment>
<proteinExistence type="predicted"/>
<evidence type="ECO:0000313" key="4">
    <source>
        <dbReference type="Proteomes" id="UP000634780"/>
    </source>
</evidence>
<protein>
    <recommendedName>
        <fullName evidence="2">Carrier domain-containing protein</fullName>
    </recommendedName>
</protein>
<evidence type="ECO:0000256" key="1">
    <source>
        <dbReference type="SAM" id="MobiDB-lite"/>
    </source>
</evidence>
<gene>
    <name evidence="3" type="ORF">JGB26_08180</name>
</gene>
<feature type="region of interest" description="Disordered" evidence="1">
    <location>
        <begin position="45"/>
        <end position="97"/>
    </location>
</feature>
<feature type="region of interest" description="Disordered" evidence="1">
    <location>
        <begin position="396"/>
        <end position="427"/>
    </location>
</feature>
<dbReference type="Proteomes" id="UP000634780">
    <property type="component" value="Unassembled WGS sequence"/>
</dbReference>
<dbReference type="PROSITE" id="PS50075">
    <property type="entry name" value="CARRIER"/>
    <property type="match status" value="1"/>
</dbReference>
<keyword evidence="4" id="KW-1185">Reference proteome</keyword>
<dbReference type="EMBL" id="JAEKOZ010000004">
    <property type="protein sequence ID" value="MBJ3807094.1"/>
    <property type="molecule type" value="Genomic_DNA"/>
</dbReference>
<reference evidence="3 4" key="1">
    <citation type="submission" date="2020-12" db="EMBL/GenBank/DDBJ databases">
        <title>Streptomyces typhae sp. nov., a novel endophytic actinomycete isolated from the root of cattail pollen (Typha angustifolia L.).</title>
        <authorList>
            <person name="Peng C."/>
            <person name="Liu C."/>
        </authorList>
    </citation>
    <scope>NUCLEOTIDE SEQUENCE [LARGE SCALE GENOMIC DNA]</scope>
    <source>
        <strain evidence="3 4">JCM 4753</strain>
    </source>
</reference>
<feature type="compositionally biased region" description="Low complexity" evidence="1">
    <location>
        <begin position="347"/>
        <end position="356"/>
    </location>
</feature>
<dbReference type="Pfam" id="PF00975">
    <property type="entry name" value="Thioesterase"/>
    <property type="match status" value="1"/>
</dbReference>
<dbReference type="SUPFAM" id="SSF53474">
    <property type="entry name" value="alpha/beta-Hydrolases"/>
    <property type="match status" value="1"/>
</dbReference>
<dbReference type="InterPro" id="IPR029058">
    <property type="entry name" value="AB_hydrolase_fold"/>
</dbReference>
<dbReference type="InterPro" id="IPR036736">
    <property type="entry name" value="ACP-like_sf"/>
</dbReference>
<organism evidence="3 4">
    <name type="scientific">Streptomyces flavofungini</name>
    <dbReference type="NCBI Taxonomy" id="68200"/>
    <lineage>
        <taxon>Bacteria</taxon>
        <taxon>Bacillati</taxon>
        <taxon>Actinomycetota</taxon>
        <taxon>Actinomycetes</taxon>
        <taxon>Kitasatosporales</taxon>
        <taxon>Streptomycetaceae</taxon>
        <taxon>Streptomyces</taxon>
    </lineage>
</organism>
<accession>A0ABS0X223</accession>
<sequence>MTAVDLRNRLGADTGLRLPPALVFQHPTVTALTRHLVARWEAAPPEAAGTTDTGSAAAGTTDGGSADTGTADAGSADTGGGALTAPGSTYTAPGGPGGSRFTLGPLLARAGELGRTEEFQELVRHVAGFRPTFATPEERLRPPQVRLARGSAARLVCFPTFAVGAGASQYARLAAASGGEHDVWVLPVPGFDWQESLPASVAALAGLLADGVDRCGDGGPVVLLGYSAGGWIAHATAAALEARGAGPDAVVLLDSHWPDSPALPHLHARIEQARLAAARTSAAPDGPWTHESGDDAYLTAMAHYAGLFRAWTPTEIGAPTLLVRASEAAFDEAPEPSDAPGPPEAPAAPATSAAPGNSAEPTDWRAGWHLPHTAVDTPGTHFSIIREHSEPALRAVADWLGGRHGGPAPQGAPARTETEQPTTPEGA</sequence>
<feature type="compositionally biased region" description="Pro residues" evidence="1">
    <location>
        <begin position="337"/>
        <end position="346"/>
    </location>
</feature>
<dbReference type="InterPro" id="IPR020802">
    <property type="entry name" value="TesA-like"/>
</dbReference>
<dbReference type="InterPro" id="IPR009081">
    <property type="entry name" value="PP-bd_ACP"/>
</dbReference>
<feature type="compositionally biased region" description="Low complexity" evidence="1">
    <location>
        <begin position="47"/>
        <end position="76"/>
    </location>
</feature>
<feature type="region of interest" description="Disordered" evidence="1">
    <location>
        <begin position="329"/>
        <end position="375"/>
    </location>
</feature>
<evidence type="ECO:0000313" key="3">
    <source>
        <dbReference type="EMBL" id="MBJ3807094.1"/>
    </source>
</evidence>
<dbReference type="SMART" id="SM00824">
    <property type="entry name" value="PKS_TE"/>
    <property type="match status" value="1"/>
</dbReference>
<dbReference type="Gene3D" id="1.10.1200.10">
    <property type="entry name" value="ACP-like"/>
    <property type="match status" value="1"/>
</dbReference>
<dbReference type="InterPro" id="IPR001031">
    <property type="entry name" value="Thioesterase"/>
</dbReference>
<dbReference type="Gene3D" id="3.40.50.1820">
    <property type="entry name" value="alpha/beta hydrolase"/>
    <property type="match status" value="1"/>
</dbReference>
<feature type="domain" description="Carrier" evidence="2">
    <location>
        <begin position="1"/>
        <end position="40"/>
    </location>
</feature>
<evidence type="ECO:0000259" key="2">
    <source>
        <dbReference type="PROSITE" id="PS50075"/>
    </source>
</evidence>
<name>A0ABS0X223_9ACTN</name>